<sequence>MSSTPYPISRDLHAGSRDQDTAQCPSPPKRPTLPLPLAYRILRIPAPAKRVMALENEDLLSASQKA</sequence>
<organism evidence="2 3">
    <name type="scientific">Blastomyces percursus</name>
    <dbReference type="NCBI Taxonomy" id="1658174"/>
    <lineage>
        <taxon>Eukaryota</taxon>
        <taxon>Fungi</taxon>
        <taxon>Dikarya</taxon>
        <taxon>Ascomycota</taxon>
        <taxon>Pezizomycotina</taxon>
        <taxon>Eurotiomycetes</taxon>
        <taxon>Eurotiomycetidae</taxon>
        <taxon>Onygenales</taxon>
        <taxon>Ajellomycetaceae</taxon>
        <taxon>Blastomyces</taxon>
    </lineage>
</organism>
<gene>
    <name evidence="2" type="ORF">ACJ73_06209</name>
</gene>
<accession>A0A1J9Q2X7</accession>
<dbReference type="VEuPathDB" id="FungiDB:ACJ73_06209"/>
<name>A0A1J9Q2X7_9EURO</name>
<dbReference type="EMBL" id="LGTZ01001057">
    <property type="protein sequence ID" value="OJD22442.1"/>
    <property type="molecule type" value="Genomic_DNA"/>
</dbReference>
<evidence type="ECO:0000256" key="1">
    <source>
        <dbReference type="SAM" id="MobiDB-lite"/>
    </source>
</evidence>
<dbReference type="Proteomes" id="UP000242791">
    <property type="component" value="Unassembled WGS sequence"/>
</dbReference>
<dbReference type="AlphaFoldDB" id="A0A1J9Q2X7"/>
<feature type="compositionally biased region" description="Basic and acidic residues" evidence="1">
    <location>
        <begin position="10"/>
        <end position="20"/>
    </location>
</feature>
<evidence type="ECO:0000313" key="3">
    <source>
        <dbReference type="Proteomes" id="UP000242791"/>
    </source>
</evidence>
<protein>
    <submittedName>
        <fullName evidence="2">Uncharacterized protein</fullName>
    </submittedName>
</protein>
<evidence type="ECO:0000313" key="2">
    <source>
        <dbReference type="EMBL" id="OJD22442.1"/>
    </source>
</evidence>
<keyword evidence="3" id="KW-1185">Reference proteome</keyword>
<reference evidence="2 3" key="1">
    <citation type="submission" date="2015-08" db="EMBL/GenBank/DDBJ databases">
        <title>Emmonsia species relationships and genome sequence.</title>
        <authorList>
            <person name="Cuomo C.A."/>
            <person name="Schwartz I.S."/>
            <person name="Kenyon C."/>
            <person name="De Hoog G.S."/>
            <person name="Govender N.P."/>
            <person name="Botha A."/>
            <person name="Moreno L."/>
            <person name="De Vries M."/>
            <person name="Munoz J.F."/>
            <person name="Stielow J.B."/>
        </authorList>
    </citation>
    <scope>NUCLEOTIDE SEQUENCE [LARGE SCALE GENOMIC DNA]</scope>
    <source>
        <strain evidence="2 3">EI222</strain>
    </source>
</reference>
<comment type="caution">
    <text evidence="2">The sequence shown here is derived from an EMBL/GenBank/DDBJ whole genome shotgun (WGS) entry which is preliminary data.</text>
</comment>
<feature type="region of interest" description="Disordered" evidence="1">
    <location>
        <begin position="1"/>
        <end position="32"/>
    </location>
</feature>
<proteinExistence type="predicted"/>